<protein>
    <recommendedName>
        <fullName evidence="4">Yip1 domain-containing protein</fullName>
    </recommendedName>
</protein>
<keyword evidence="3" id="KW-1185">Reference proteome</keyword>
<feature type="transmembrane region" description="Helical" evidence="1">
    <location>
        <begin position="54"/>
        <end position="73"/>
    </location>
</feature>
<evidence type="ECO:0008006" key="4">
    <source>
        <dbReference type="Google" id="ProtNLM"/>
    </source>
</evidence>
<feature type="transmembrane region" description="Helical" evidence="1">
    <location>
        <begin position="200"/>
        <end position="223"/>
    </location>
</feature>
<feature type="transmembrane region" description="Helical" evidence="1">
    <location>
        <begin position="172"/>
        <end position="193"/>
    </location>
</feature>
<gene>
    <name evidence="2" type="ORF">NEF87_002165</name>
</gene>
<evidence type="ECO:0000313" key="2">
    <source>
        <dbReference type="EMBL" id="UYP45880.1"/>
    </source>
</evidence>
<feature type="transmembrane region" description="Helical" evidence="1">
    <location>
        <begin position="93"/>
        <end position="114"/>
    </location>
</feature>
<keyword evidence="1" id="KW-0472">Membrane</keyword>
<keyword evidence="1" id="KW-1133">Transmembrane helix</keyword>
<feature type="transmembrane region" description="Helical" evidence="1">
    <location>
        <begin position="26"/>
        <end position="42"/>
    </location>
</feature>
<dbReference type="EMBL" id="CP104013">
    <property type="protein sequence ID" value="UYP45880.1"/>
    <property type="molecule type" value="Genomic_DNA"/>
</dbReference>
<organism evidence="2 3">
    <name type="scientific">Candidatus Lokiarchaeum ossiferum</name>
    <dbReference type="NCBI Taxonomy" id="2951803"/>
    <lineage>
        <taxon>Archaea</taxon>
        <taxon>Promethearchaeati</taxon>
        <taxon>Promethearchaeota</taxon>
        <taxon>Promethearchaeia</taxon>
        <taxon>Promethearchaeales</taxon>
        <taxon>Promethearchaeaceae</taxon>
        <taxon>Candidatus Lokiarchaeum</taxon>
    </lineage>
</organism>
<reference evidence="2" key="1">
    <citation type="submission" date="2022-09" db="EMBL/GenBank/DDBJ databases">
        <title>Actin cytoskeleton and complex cell architecture in an #Asgard archaeon.</title>
        <authorList>
            <person name="Ponce Toledo R.I."/>
            <person name="Schleper C."/>
            <person name="Rodrigues Oliveira T."/>
            <person name="Wollweber F."/>
            <person name="Xu J."/>
            <person name="Rittmann S."/>
            <person name="Klingl A."/>
            <person name="Pilhofer M."/>
        </authorList>
    </citation>
    <scope>NUCLEOTIDE SEQUENCE</scope>
    <source>
        <strain evidence="2">B-35</strain>
    </source>
</reference>
<evidence type="ECO:0000256" key="1">
    <source>
        <dbReference type="SAM" id="Phobius"/>
    </source>
</evidence>
<proteinExistence type="predicted"/>
<name>A0ABY6HQU5_9ARCH</name>
<evidence type="ECO:0000313" key="3">
    <source>
        <dbReference type="Proteomes" id="UP001208689"/>
    </source>
</evidence>
<sequence>MSFAQYENAAPHTLQALENMRNWEMLEWYAIPMLGIMFYIYAKEIQKARTTKNWDPLFCAVTVMGVVFFNETWNSWVAWFTGKSAIWTTPGDTAFLIMFGINFEILCLFLINGFTYANLIDPDEKKKFLGIPNWWFYGILVSGFSVLVEHMLNSANLLVWYFSFWDRDFWGFWIILWIGYFLFYLACILVLRLKSTKKRLIAVGSIYAVPIIMNIIAAILGMVY</sequence>
<dbReference type="Proteomes" id="UP001208689">
    <property type="component" value="Chromosome"/>
</dbReference>
<feature type="transmembrane region" description="Helical" evidence="1">
    <location>
        <begin position="134"/>
        <end position="152"/>
    </location>
</feature>
<keyword evidence="1" id="KW-0812">Transmembrane</keyword>
<accession>A0ABY6HQU5</accession>